<dbReference type="EMBL" id="BARV01011612">
    <property type="protein sequence ID" value="GAI10065.1"/>
    <property type="molecule type" value="Genomic_DNA"/>
</dbReference>
<protein>
    <submittedName>
        <fullName evidence="1">Uncharacterized protein</fullName>
    </submittedName>
</protein>
<organism evidence="1">
    <name type="scientific">marine sediment metagenome</name>
    <dbReference type="NCBI Taxonomy" id="412755"/>
    <lineage>
        <taxon>unclassified sequences</taxon>
        <taxon>metagenomes</taxon>
        <taxon>ecological metagenomes</taxon>
    </lineage>
</organism>
<comment type="caution">
    <text evidence="1">The sequence shown here is derived from an EMBL/GenBank/DDBJ whole genome shotgun (WGS) entry which is preliminary data.</text>
</comment>
<proteinExistence type="predicted"/>
<evidence type="ECO:0000313" key="1">
    <source>
        <dbReference type="EMBL" id="GAI10065.1"/>
    </source>
</evidence>
<dbReference type="AlphaFoldDB" id="X1M5W8"/>
<sequence>MADKKLYDNLYKVIKANSGAILANDTVLTEIMDLQIPRNYCARIRKVIFYDELNDQQPVEDNLSFYGALVLDPDDEDSNQIPTFAVDHDVLCDFHHEYTSLLGSEVGALGGSFVHNQRTLYEFHEDLDAVTVRNIRFNVLGNGLKVDVEDQPQVRCTVYFTYEKISVELYALLLGIS</sequence>
<reference evidence="1" key="1">
    <citation type="journal article" date="2014" name="Front. Microbiol.">
        <title>High frequency of phylogenetically diverse reductive dehalogenase-homologous genes in deep subseafloor sedimentary metagenomes.</title>
        <authorList>
            <person name="Kawai M."/>
            <person name="Futagami T."/>
            <person name="Toyoda A."/>
            <person name="Takaki Y."/>
            <person name="Nishi S."/>
            <person name="Hori S."/>
            <person name="Arai W."/>
            <person name="Tsubouchi T."/>
            <person name="Morono Y."/>
            <person name="Uchiyama I."/>
            <person name="Ito T."/>
            <person name="Fujiyama A."/>
            <person name="Inagaki F."/>
            <person name="Takami H."/>
        </authorList>
    </citation>
    <scope>NUCLEOTIDE SEQUENCE</scope>
    <source>
        <strain evidence="1">Expedition CK06-06</strain>
    </source>
</reference>
<gene>
    <name evidence="1" type="ORF">S06H3_21932</name>
</gene>
<name>X1M5W8_9ZZZZ</name>
<accession>X1M5W8</accession>